<name>A0A0L7M9R8_PLAF4</name>
<gene>
    <name evidence="2" type="ORF">PFDG_05154</name>
</gene>
<reference evidence="3" key="1">
    <citation type="submission" date="2006-09" db="EMBL/GenBank/DDBJ databases">
        <title>Annotation of Plasmodium falciparum Dd2.</title>
        <authorList>
            <consortium name="The Broad Institute Genome Sequencing Platform"/>
            <person name="Volkman S.K."/>
            <person name="Neafsey D.E."/>
            <person name="Dash A.P."/>
            <person name="Chitnis C.E."/>
            <person name="Hartl D.L."/>
            <person name="Young S.K."/>
            <person name="Zeng Q."/>
            <person name="Koehrsen M."/>
            <person name="Alvarado L."/>
            <person name="Berlin A."/>
            <person name="Borenstein D."/>
            <person name="Chapman S.B."/>
            <person name="Chen Z."/>
            <person name="Engels R."/>
            <person name="Freedman E."/>
            <person name="Gellesch M."/>
            <person name="Goldberg J."/>
            <person name="Griggs A."/>
            <person name="Gujja S."/>
            <person name="Heilman E.R."/>
            <person name="Heiman D.I."/>
            <person name="Howarth C."/>
            <person name="Jen D."/>
            <person name="Larson L."/>
            <person name="Mehta T."/>
            <person name="Neiman D."/>
            <person name="Park D."/>
            <person name="Pearson M."/>
            <person name="Roberts A."/>
            <person name="Saif S."/>
            <person name="Shea T."/>
            <person name="Shenoy N."/>
            <person name="Sisk P."/>
            <person name="Stolte C."/>
            <person name="Sykes S."/>
            <person name="Walk T."/>
            <person name="White J."/>
            <person name="Yandava C."/>
            <person name="Haas B."/>
            <person name="Henn M.R."/>
            <person name="Nusbaum C."/>
            <person name="Birren B."/>
        </authorList>
    </citation>
    <scope>NUCLEOTIDE SEQUENCE [LARGE SCALE GENOMIC DNA]</scope>
</reference>
<reference evidence="3" key="2">
    <citation type="submission" date="2006-09" db="EMBL/GenBank/DDBJ databases">
        <title>The genome sequence of Plasmodium falciparum Dd2.</title>
        <authorList>
            <consortium name="The Broad Institute Genome Sequencing Platform"/>
            <person name="Birren B."/>
            <person name="Lander E."/>
            <person name="Galagan J."/>
            <person name="Nusbaum C."/>
            <person name="Devon K."/>
            <person name="Henn M."/>
            <person name="Jaffe D."/>
            <person name="Butler J."/>
            <person name="Alvarez P."/>
            <person name="Gnerre S."/>
            <person name="Grabherr M."/>
            <person name="Kleber M."/>
            <person name="Mauceli E."/>
            <person name="Brockman W."/>
            <person name="MacCallum I.A."/>
            <person name="Rounsley S."/>
            <person name="Young S."/>
            <person name="LaButti K."/>
            <person name="Pushparaj V."/>
            <person name="DeCaprio D."/>
            <person name="Crawford M."/>
            <person name="Koehrsen M."/>
            <person name="Engels R."/>
            <person name="Montgomery P."/>
            <person name="Pearson M."/>
            <person name="Howarth C."/>
            <person name="Larson L."/>
            <person name="Luoma S."/>
            <person name="White J."/>
            <person name="Kodira C."/>
            <person name="Zeng Q."/>
            <person name="O'Leary S."/>
            <person name="Yandava C."/>
            <person name="Alvarado L."/>
            <person name="Wirth D."/>
            <person name="Volkman S."/>
            <person name="Hartl D."/>
        </authorList>
    </citation>
    <scope>NUCLEOTIDE SEQUENCE [LARGE SCALE GENOMIC DNA]</scope>
</reference>
<organism evidence="2 3">
    <name type="scientific">Plasmodium falciparum (isolate Dd2)</name>
    <dbReference type="NCBI Taxonomy" id="57267"/>
    <lineage>
        <taxon>Eukaryota</taxon>
        <taxon>Sar</taxon>
        <taxon>Alveolata</taxon>
        <taxon>Apicomplexa</taxon>
        <taxon>Aconoidasida</taxon>
        <taxon>Haemosporida</taxon>
        <taxon>Plasmodiidae</taxon>
        <taxon>Plasmodium</taxon>
        <taxon>Plasmodium (Laverania)</taxon>
    </lineage>
</organism>
<feature type="compositionally biased region" description="Basic and acidic residues" evidence="1">
    <location>
        <begin position="1"/>
        <end position="15"/>
    </location>
</feature>
<protein>
    <submittedName>
        <fullName evidence="2">Uncharacterized protein</fullName>
    </submittedName>
</protein>
<proteinExistence type="predicted"/>
<evidence type="ECO:0000256" key="1">
    <source>
        <dbReference type="SAM" id="MobiDB-lite"/>
    </source>
</evidence>
<dbReference type="KEGG" id="pfd:PFDG_05154"/>
<sequence length="68" mass="7776">MNRGRKEDLTDKTIDAAEGSIELSSDSRAGTESIKDKEKDVSLVVEEVKTMIWMKVLRSLAWKYEEEV</sequence>
<evidence type="ECO:0000313" key="3">
    <source>
        <dbReference type="Proteomes" id="UP000054282"/>
    </source>
</evidence>
<evidence type="ECO:0000313" key="2">
    <source>
        <dbReference type="EMBL" id="KOB89602.1"/>
    </source>
</evidence>
<feature type="region of interest" description="Disordered" evidence="1">
    <location>
        <begin position="1"/>
        <end position="32"/>
    </location>
</feature>
<dbReference type="Proteomes" id="UP000054282">
    <property type="component" value="Unassembled WGS sequence"/>
</dbReference>
<accession>A0A0L7M9R8</accession>
<dbReference type="EMBL" id="GG702746">
    <property type="protein sequence ID" value="KOB89602.1"/>
    <property type="molecule type" value="Genomic_DNA"/>
</dbReference>
<dbReference type="AlphaFoldDB" id="A0A0L7M9R8"/>